<keyword evidence="2" id="KW-0121">Carboxypeptidase</keyword>
<dbReference type="Pfam" id="PF03717">
    <property type="entry name" value="PBP_dimer"/>
    <property type="match status" value="1"/>
</dbReference>
<dbReference type="GO" id="GO:0008658">
    <property type="term" value="F:penicillin binding"/>
    <property type="evidence" value="ECO:0007669"/>
    <property type="project" value="InterPro"/>
</dbReference>
<feature type="transmembrane region" description="Helical" evidence="4">
    <location>
        <begin position="12"/>
        <end position="33"/>
    </location>
</feature>
<dbReference type="Pfam" id="PF00905">
    <property type="entry name" value="Transpeptidase"/>
    <property type="match status" value="1"/>
</dbReference>
<dbReference type="Gene3D" id="3.40.710.10">
    <property type="entry name" value="DD-peptidase/beta-lactamase superfamily"/>
    <property type="match status" value="1"/>
</dbReference>
<feature type="domain" description="Penicillin-binding protein transpeptidase" evidence="5">
    <location>
        <begin position="270"/>
        <end position="573"/>
    </location>
</feature>
<dbReference type="InterPro" id="IPR050515">
    <property type="entry name" value="Beta-lactam/transpept"/>
</dbReference>
<dbReference type="PANTHER" id="PTHR30627:SF1">
    <property type="entry name" value="PEPTIDOGLYCAN D,D-TRANSPEPTIDASE FTSI"/>
    <property type="match status" value="1"/>
</dbReference>
<dbReference type="RefSeq" id="WP_101636873.1">
    <property type="nucleotide sequence ID" value="NZ_PKHU01000002.1"/>
</dbReference>
<dbReference type="Gene3D" id="3.90.1310.10">
    <property type="entry name" value="Penicillin-binding protein 2a (Domain 2)"/>
    <property type="match status" value="1"/>
</dbReference>
<dbReference type="PANTHER" id="PTHR30627">
    <property type="entry name" value="PEPTIDOGLYCAN D,D-TRANSPEPTIDASE"/>
    <property type="match status" value="1"/>
</dbReference>
<keyword evidence="4" id="KW-0812">Transmembrane</keyword>
<evidence type="ECO:0000256" key="3">
    <source>
        <dbReference type="ARBA" id="ARBA00023136"/>
    </source>
</evidence>
<accession>A0A2I1NBU2</accession>
<dbReference type="Gene3D" id="3.30.450.330">
    <property type="match status" value="1"/>
</dbReference>
<evidence type="ECO:0000313" key="8">
    <source>
        <dbReference type="Proteomes" id="UP000234639"/>
    </source>
</evidence>
<keyword evidence="2" id="KW-0378">Hydrolase</keyword>
<keyword evidence="3 4" id="KW-0472">Membrane</keyword>
<evidence type="ECO:0000259" key="5">
    <source>
        <dbReference type="Pfam" id="PF00905"/>
    </source>
</evidence>
<evidence type="ECO:0000259" key="6">
    <source>
        <dbReference type="Pfam" id="PF03717"/>
    </source>
</evidence>
<comment type="caution">
    <text evidence="7">The sequence shown here is derived from an EMBL/GenBank/DDBJ whole genome shotgun (WGS) entry which is preliminary data.</text>
</comment>
<dbReference type="GO" id="GO:0005886">
    <property type="term" value="C:plasma membrane"/>
    <property type="evidence" value="ECO:0007669"/>
    <property type="project" value="TreeGrafter"/>
</dbReference>
<dbReference type="InterPro" id="IPR001460">
    <property type="entry name" value="PCN-bd_Tpept"/>
</dbReference>
<dbReference type="InterPro" id="IPR036138">
    <property type="entry name" value="PBP_dimer_sf"/>
</dbReference>
<dbReference type="GO" id="GO:0004180">
    <property type="term" value="F:carboxypeptidase activity"/>
    <property type="evidence" value="ECO:0007669"/>
    <property type="project" value="UniProtKB-KW"/>
</dbReference>
<dbReference type="EMBL" id="PKHU01000002">
    <property type="protein sequence ID" value="PKZ29848.1"/>
    <property type="molecule type" value="Genomic_DNA"/>
</dbReference>
<keyword evidence="4" id="KW-1133">Transmembrane helix</keyword>
<sequence>MQIKKDNKLGSWLIKFLLTPIILLIFLTVVFYWSSSQRNLPKLQSSDKTSAVRGSIISLDGYKVARSQKLYKVEIDTRSIDKDKLDLFVKLYTIYTNDDVTRIKKLIQSTKGRVVLSYKINPKIATHLKELAHTLNQKKVFISFMTKDGKFHPPIGMSIIESGENRRYLANDSMSPFLGYIKKVEVDDITRVRGVKGVEKFYDYYLFATKDQILKGPRDIGNNIIIEKNSIKSIREDGYDAILNIPLKLQKEIELLLSKNALKYDATEIVAAIMNSKTGEILTLATSMRYNPSNITRKDYDALNLTATEYPYEPGSVIKPIIFSIVYENKKVSLNEMINTHNGAYKLGSRIIRDTSPQKSLSATDVVVKSSNIGMIEIISKIDNINLFEGLLKYNLSLKTGIDLPYEQNGNIPNLNMLRNTSNKATIGYGYGLQTTFMQILNAFAIYNNDGIMITPRVVKTLEKNGKFYSVNEATKKEVISKKTADAIKYILIETVNKGTGRKARTKGLIVGGKTGTARIAQKGEYLRLYNSSFFGFANDGNVSYTIGVLVREPKKGSYYAAQNALPVFKEIIDLLIRDNYLKPFEDKNFEEVDHEILNNIKD</sequence>
<dbReference type="GO" id="GO:0071555">
    <property type="term" value="P:cell wall organization"/>
    <property type="evidence" value="ECO:0007669"/>
    <property type="project" value="TreeGrafter"/>
</dbReference>
<dbReference type="AlphaFoldDB" id="A0A2I1NBU2"/>
<reference evidence="7 8" key="1">
    <citation type="submission" date="2017-12" db="EMBL/GenBank/DDBJ databases">
        <title>Phylogenetic diversity of female urinary microbiome.</title>
        <authorList>
            <person name="Thomas-White K."/>
            <person name="Wolfe A.J."/>
        </authorList>
    </citation>
    <scope>NUCLEOTIDE SEQUENCE [LARGE SCALE GENOMIC DNA]</scope>
    <source>
        <strain evidence="7 8">UMB0112</strain>
    </source>
</reference>
<proteinExistence type="predicted"/>
<comment type="subcellular location">
    <subcellularLocation>
        <location evidence="1">Membrane</location>
    </subcellularLocation>
</comment>
<organism evidence="7 8">
    <name type="scientific">Campylobacter ureolyticus</name>
    <dbReference type="NCBI Taxonomy" id="827"/>
    <lineage>
        <taxon>Bacteria</taxon>
        <taxon>Pseudomonadati</taxon>
        <taxon>Campylobacterota</taxon>
        <taxon>Epsilonproteobacteria</taxon>
        <taxon>Campylobacterales</taxon>
        <taxon>Campylobacteraceae</taxon>
        <taxon>Campylobacter</taxon>
    </lineage>
</organism>
<dbReference type="SUPFAM" id="SSF56601">
    <property type="entry name" value="beta-lactamase/transpeptidase-like"/>
    <property type="match status" value="1"/>
</dbReference>
<dbReference type="Proteomes" id="UP000234639">
    <property type="component" value="Unassembled WGS sequence"/>
</dbReference>
<keyword evidence="2" id="KW-0645">Protease</keyword>
<protein>
    <submittedName>
        <fullName evidence="7">Penicillin-binding protein 2</fullName>
    </submittedName>
</protein>
<evidence type="ECO:0000256" key="4">
    <source>
        <dbReference type="SAM" id="Phobius"/>
    </source>
</evidence>
<evidence type="ECO:0000256" key="2">
    <source>
        <dbReference type="ARBA" id="ARBA00022645"/>
    </source>
</evidence>
<dbReference type="InterPro" id="IPR005311">
    <property type="entry name" value="PBP_dimer"/>
</dbReference>
<name>A0A2I1NBU2_9BACT</name>
<dbReference type="InterPro" id="IPR012338">
    <property type="entry name" value="Beta-lactam/transpept-like"/>
</dbReference>
<feature type="domain" description="Penicillin-binding protein dimerisation" evidence="6">
    <location>
        <begin position="49"/>
        <end position="211"/>
    </location>
</feature>
<evidence type="ECO:0000313" key="7">
    <source>
        <dbReference type="EMBL" id="PKZ29848.1"/>
    </source>
</evidence>
<evidence type="ECO:0000256" key="1">
    <source>
        <dbReference type="ARBA" id="ARBA00004370"/>
    </source>
</evidence>
<dbReference type="SUPFAM" id="SSF56519">
    <property type="entry name" value="Penicillin binding protein dimerisation domain"/>
    <property type="match status" value="1"/>
</dbReference>
<gene>
    <name evidence="7" type="ORF">CYJ41_02860</name>
</gene>